<name>A0A4C1VM08_EUMVA</name>
<protein>
    <submittedName>
        <fullName evidence="1">Uncharacterized protein</fullName>
    </submittedName>
</protein>
<dbReference type="AlphaFoldDB" id="A0A4C1VM08"/>
<sequence length="88" mass="9731">MYQDGVHACVTFAVSQKTRNPVVHWCVQPSATRPAERRPRPAPAGPALERKIAEPRTAVLFANSLVRALHSIALSSYNTYLLCATWLT</sequence>
<dbReference type="EMBL" id="BGZK01000366">
    <property type="protein sequence ID" value="GBP39462.1"/>
    <property type="molecule type" value="Genomic_DNA"/>
</dbReference>
<dbReference type="Proteomes" id="UP000299102">
    <property type="component" value="Unassembled WGS sequence"/>
</dbReference>
<evidence type="ECO:0000313" key="2">
    <source>
        <dbReference type="Proteomes" id="UP000299102"/>
    </source>
</evidence>
<evidence type="ECO:0000313" key="1">
    <source>
        <dbReference type="EMBL" id="GBP39462.1"/>
    </source>
</evidence>
<organism evidence="1 2">
    <name type="scientific">Eumeta variegata</name>
    <name type="common">Bagworm moth</name>
    <name type="synonym">Eumeta japonica</name>
    <dbReference type="NCBI Taxonomy" id="151549"/>
    <lineage>
        <taxon>Eukaryota</taxon>
        <taxon>Metazoa</taxon>
        <taxon>Ecdysozoa</taxon>
        <taxon>Arthropoda</taxon>
        <taxon>Hexapoda</taxon>
        <taxon>Insecta</taxon>
        <taxon>Pterygota</taxon>
        <taxon>Neoptera</taxon>
        <taxon>Endopterygota</taxon>
        <taxon>Lepidoptera</taxon>
        <taxon>Glossata</taxon>
        <taxon>Ditrysia</taxon>
        <taxon>Tineoidea</taxon>
        <taxon>Psychidae</taxon>
        <taxon>Oiketicinae</taxon>
        <taxon>Eumeta</taxon>
    </lineage>
</organism>
<gene>
    <name evidence="1" type="ORF">EVAR_23813_1</name>
</gene>
<reference evidence="1 2" key="1">
    <citation type="journal article" date="2019" name="Commun. Biol.">
        <title>The bagworm genome reveals a unique fibroin gene that provides high tensile strength.</title>
        <authorList>
            <person name="Kono N."/>
            <person name="Nakamura H."/>
            <person name="Ohtoshi R."/>
            <person name="Tomita M."/>
            <person name="Numata K."/>
            <person name="Arakawa K."/>
        </authorList>
    </citation>
    <scope>NUCLEOTIDE SEQUENCE [LARGE SCALE GENOMIC DNA]</scope>
</reference>
<proteinExistence type="predicted"/>
<comment type="caution">
    <text evidence="1">The sequence shown here is derived from an EMBL/GenBank/DDBJ whole genome shotgun (WGS) entry which is preliminary data.</text>
</comment>
<accession>A0A4C1VM08</accession>
<keyword evidence="2" id="KW-1185">Reference proteome</keyword>